<proteinExistence type="predicted"/>
<protein>
    <submittedName>
        <fullName evidence="2">CSON012714 protein</fullName>
    </submittedName>
</protein>
<feature type="region of interest" description="Disordered" evidence="1">
    <location>
        <begin position="1"/>
        <end position="21"/>
    </location>
</feature>
<reference evidence="2" key="1">
    <citation type="submission" date="2018-04" db="EMBL/GenBank/DDBJ databases">
        <authorList>
            <person name="Go L.Y."/>
            <person name="Mitchell J.A."/>
        </authorList>
    </citation>
    <scope>NUCLEOTIDE SEQUENCE</scope>
    <source>
        <tissue evidence="2">Whole organism</tissue>
    </source>
</reference>
<dbReference type="EMBL" id="UFQS01000613">
    <property type="protein sequence ID" value="SSX05399.1"/>
    <property type="molecule type" value="Genomic_DNA"/>
</dbReference>
<sequence>MSSSSFSSSPPRPFLESHLSSRILESSGNPARIFRRATRSRSSSPSPRLAASASCFFKCRSRFVCCPKQRSHNAHLKGRSLFDKYSPNTKGCNDGGGNKAWLCVGSPGILKSSLTVSNNRYLETYKYT</sequence>
<dbReference type="VEuPathDB" id="VectorBase:CSON012714"/>
<evidence type="ECO:0000256" key="1">
    <source>
        <dbReference type="SAM" id="MobiDB-lite"/>
    </source>
</evidence>
<evidence type="ECO:0000313" key="3">
    <source>
        <dbReference type="EMBL" id="SSX25760.1"/>
    </source>
</evidence>
<feature type="compositionally biased region" description="Low complexity" evidence="1">
    <location>
        <begin position="40"/>
        <end position="49"/>
    </location>
</feature>
<dbReference type="EMBL" id="UFQT01000613">
    <property type="protein sequence ID" value="SSX25760.1"/>
    <property type="molecule type" value="Genomic_DNA"/>
</dbReference>
<name>A0A336KLN0_CULSO</name>
<feature type="region of interest" description="Disordered" evidence="1">
    <location>
        <begin position="30"/>
        <end position="49"/>
    </location>
</feature>
<dbReference type="AlphaFoldDB" id="A0A336KLN0"/>
<evidence type="ECO:0000313" key="2">
    <source>
        <dbReference type="EMBL" id="SSX05399.1"/>
    </source>
</evidence>
<gene>
    <name evidence="2" type="primary">CSON012714</name>
</gene>
<accession>A0A336KLN0</accession>
<organism evidence="2">
    <name type="scientific">Culicoides sonorensis</name>
    <name type="common">Biting midge</name>
    <dbReference type="NCBI Taxonomy" id="179676"/>
    <lineage>
        <taxon>Eukaryota</taxon>
        <taxon>Metazoa</taxon>
        <taxon>Ecdysozoa</taxon>
        <taxon>Arthropoda</taxon>
        <taxon>Hexapoda</taxon>
        <taxon>Insecta</taxon>
        <taxon>Pterygota</taxon>
        <taxon>Neoptera</taxon>
        <taxon>Endopterygota</taxon>
        <taxon>Diptera</taxon>
        <taxon>Nematocera</taxon>
        <taxon>Chironomoidea</taxon>
        <taxon>Ceratopogonidae</taxon>
        <taxon>Ceratopogoninae</taxon>
        <taxon>Culicoides</taxon>
        <taxon>Monoculicoides</taxon>
    </lineage>
</organism>
<reference evidence="3" key="2">
    <citation type="submission" date="2018-07" db="EMBL/GenBank/DDBJ databases">
        <authorList>
            <person name="Quirk P.G."/>
            <person name="Krulwich T.A."/>
        </authorList>
    </citation>
    <scope>NUCLEOTIDE SEQUENCE</scope>
</reference>